<dbReference type="Gene3D" id="3.30.160.20">
    <property type="match status" value="2"/>
</dbReference>
<dbReference type="OrthoDB" id="5222339at2759"/>
<name>A0A2J6RIJ6_HYAVF</name>
<keyword evidence="1" id="KW-0694">RNA-binding</keyword>
<protein>
    <recommendedName>
        <fullName evidence="3">DRBM domain-containing protein</fullName>
    </recommendedName>
</protein>
<gene>
    <name evidence="4" type="ORF">L207DRAFT_635682</name>
</gene>
<evidence type="ECO:0000259" key="3">
    <source>
        <dbReference type="PROSITE" id="PS50137"/>
    </source>
</evidence>
<dbReference type="Proteomes" id="UP000235786">
    <property type="component" value="Unassembled WGS sequence"/>
</dbReference>
<sequence length="418" mass="46085">MAQPQEPVAAAVPPVKMELQSIEDFEAEMDARDTVREAAVKATLPVNPYHLPKKPKRTVDTDALEAEKLAREELGSVDWISILNDYRMANPVATPGAQPAGLPGLEYKEIILTSGILRFAFTVKITESPLQFGGETPSFSNKKDAKRYAAKKAIDWLSENKYIRSSIHSSVTSMAINAEALEAEQIVREEIGGGNWFGKLLEYRNAHPITAQSGAPPTGAPPGLNYEEAVLNFSGLLRFAYTIEIAESSQKFGGSVQTFSNKKDAKQYAAKKAIEWLIANNHMPSDGSVRFAKPPPPVQLQPKKRKSLSPSDSSPDGTIKYATLVPTLCHKLGFGPPRYEIEKMDNTALCNGYAIFPGNPIIDGKVGEVFNVFGQKNTKEEIAEIVYSFLKDIERQREGQLDIQGNKRLRSFKLEDSE</sequence>
<reference evidence="4 5" key="1">
    <citation type="submission" date="2016-04" db="EMBL/GenBank/DDBJ databases">
        <title>A degradative enzymes factory behind the ericoid mycorrhizal symbiosis.</title>
        <authorList>
            <consortium name="DOE Joint Genome Institute"/>
            <person name="Martino E."/>
            <person name="Morin E."/>
            <person name="Grelet G."/>
            <person name="Kuo A."/>
            <person name="Kohler A."/>
            <person name="Daghino S."/>
            <person name="Barry K."/>
            <person name="Choi C."/>
            <person name="Cichocki N."/>
            <person name="Clum A."/>
            <person name="Copeland A."/>
            <person name="Hainaut M."/>
            <person name="Haridas S."/>
            <person name="Labutti K."/>
            <person name="Lindquist E."/>
            <person name="Lipzen A."/>
            <person name="Khouja H.-R."/>
            <person name="Murat C."/>
            <person name="Ohm R."/>
            <person name="Olson A."/>
            <person name="Spatafora J."/>
            <person name="Veneault-Fourrey C."/>
            <person name="Henrissat B."/>
            <person name="Grigoriev I."/>
            <person name="Martin F."/>
            <person name="Perotto S."/>
        </authorList>
    </citation>
    <scope>NUCLEOTIDE SEQUENCE [LARGE SCALE GENOMIC DNA]</scope>
    <source>
        <strain evidence="4 5">F</strain>
    </source>
</reference>
<accession>A0A2J6RIJ6</accession>
<feature type="region of interest" description="Disordered" evidence="2">
    <location>
        <begin position="287"/>
        <end position="317"/>
    </location>
</feature>
<evidence type="ECO:0000313" key="4">
    <source>
        <dbReference type="EMBL" id="PMD38317.1"/>
    </source>
</evidence>
<dbReference type="EMBL" id="KZ613948">
    <property type="protein sequence ID" value="PMD38317.1"/>
    <property type="molecule type" value="Genomic_DNA"/>
</dbReference>
<dbReference type="GO" id="GO:0003723">
    <property type="term" value="F:RNA binding"/>
    <property type="evidence" value="ECO:0007669"/>
    <property type="project" value="UniProtKB-UniRule"/>
</dbReference>
<evidence type="ECO:0000256" key="1">
    <source>
        <dbReference type="PROSITE-ProRule" id="PRU00266"/>
    </source>
</evidence>
<evidence type="ECO:0000313" key="5">
    <source>
        <dbReference type="Proteomes" id="UP000235786"/>
    </source>
</evidence>
<feature type="domain" description="DRBM" evidence="3">
    <location>
        <begin position="238"/>
        <end position="279"/>
    </location>
</feature>
<proteinExistence type="predicted"/>
<evidence type="ECO:0000256" key="2">
    <source>
        <dbReference type="SAM" id="MobiDB-lite"/>
    </source>
</evidence>
<keyword evidence="5" id="KW-1185">Reference proteome</keyword>
<organism evidence="4 5">
    <name type="scientific">Hyaloscypha variabilis (strain UAMH 11265 / GT02V1 / F)</name>
    <name type="common">Meliniomyces variabilis</name>
    <dbReference type="NCBI Taxonomy" id="1149755"/>
    <lineage>
        <taxon>Eukaryota</taxon>
        <taxon>Fungi</taxon>
        <taxon>Dikarya</taxon>
        <taxon>Ascomycota</taxon>
        <taxon>Pezizomycotina</taxon>
        <taxon>Leotiomycetes</taxon>
        <taxon>Helotiales</taxon>
        <taxon>Hyaloscyphaceae</taxon>
        <taxon>Hyaloscypha</taxon>
        <taxon>Hyaloscypha variabilis</taxon>
    </lineage>
</organism>
<dbReference type="PROSITE" id="PS50137">
    <property type="entry name" value="DS_RBD"/>
    <property type="match status" value="2"/>
</dbReference>
<dbReference type="SUPFAM" id="SSF54768">
    <property type="entry name" value="dsRNA-binding domain-like"/>
    <property type="match status" value="1"/>
</dbReference>
<dbReference type="AlphaFoldDB" id="A0A2J6RIJ6"/>
<dbReference type="InterPro" id="IPR014720">
    <property type="entry name" value="dsRBD_dom"/>
</dbReference>
<feature type="domain" description="DRBM" evidence="3">
    <location>
        <begin position="118"/>
        <end position="159"/>
    </location>
</feature>